<keyword evidence="5 7" id="KW-0238">DNA-binding</keyword>
<evidence type="ECO:0000256" key="8">
    <source>
        <dbReference type="SAM" id="Coils"/>
    </source>
</evidence>
<feature type="coiled-coil region" evidence="8">
    <location>
        <begin position="74"/>
        <end position="101"/>
    </location>
</feature>
<dbReference type="Pfam" id="PF03477">
    <property type="entry name" value="ATP-cone"/>
    <property type="match status" value="1"/>
</dbReference>
<evidence type="ECO:0000256" key="1">
    <source>
        <dbReference type="ARBA" id="ARBA00022491"/>
    </source>
</evidence>
<comment type="similarity">
    <text evidence="7">Belongs to the NrdR family.</text>
</comment>
<evidence type="ECO:0000259" key="9">
    <source>
        <dbReference type="PROSITE" id="PS51161"/>
    </source>
</evidence>
<accession>K1XXR1</accession>
<comment type="caution">
    <text evidence="10">The sequence shown here is derived from an EMBL/GenBank/DDBJ whole genome shotgun (WGS) entry which is preliminary data.</text>
</comment>
<dbReference type="EMBL" id="AMFJ01036123">
    <property type="protein sequence ID" value="EKD25123.1"/>
    <property type="molecule type" value="Genomic_DNA"/>
</dbReference>
<comment type="function">
    <text evidence="7">Negatively regulates transcription of bacterial ribonucleotide reductase nrd genes and operons by binding to NrdR-boxes.</text>
</comment>
<gene>
    <name evidence="7" type="primary">nrdR</name>
    <name evidence="10" type="ORF">ACD_80C00116G0001</name>
</gene>
<keyword evidence="8" id="KW-0175">Coiled coil</keyword>
<comment type="cofactor">
    <cofactor evidence="7">
        <name>Zn(2+)</name>
        <dbReference type="ChEBI" id="CHEBI:29105"/>
    </cofactor>
    <text evidence="7">Binds 1 zinc ion.</text>
</comment>
<organism evidence="10">
    <name type="scientific">uncultured bacterium</name>
    <name type="common">gcode 4</name>
    <dbReference type="NCBI Taxonomy" id="1234023"/>
    <lineage>
        <taxon>Bacteria</taxon>
        <taxon>environmental samples</taxon>
    </lineage>
</organism>
<reference evidence="10" key="1">
    <citation type="journal article" date="2012" name="Science">
        <title>Fermentation, hydrogen, and sulfur metabolism in multiple uncultivated bacterial phyla.</title>
        <authorList>
            <person name="Wrighton K.C."/>
            <person name="Thomas B.C."/>
            <person name="Sharon I."/>
            <person name="Miller C.S."/>
            <person name="Castelle C.J."/>
            <person name="VerBerkmoes N.C."/>
            <person name="Wilkins M.J."/>
            <person name="Hettich R.L."/>
            <person name="Lipton M.S."/>
            <person name="Williams K.H."/>
            <person name="Long P.E."/>
            <person name="Banfield J.F."/>
        </authorList>
    </citation>
    <scope>NUCLEOTIDE SEQUENCE [LARGE SCALE GENOMIC DNA]</scope>
</reference>
<keyword evidence="7" id="KW-0863">Zinc-finger</keyword>
<dbReference type="InterPro" id="IPR003796">
    <property type="entry name" value="RNR_NrdR-like"/>
</dbReference>
<dbReference type="PROSITE" id="PS51161">
    <property type="entry name" value="ATP_CONE"/>
    <property type="match status" value="1"/>
</dbReference>
<keyword evidence="4 7" id="KW-0805">Transcription regulation</keyword>
<dbReference type="PANTHER" id="PTHR30455">
    <property type="entry name" value="TRANSCRIPTIONAL REPRESSOR NRDR"/>
    <property type="match status" value="1"/>
</dbReference>
<protein>
    <recommendedName>
        <fullName evidence="7">Transcriptional repressor NrdR</fullName>
    </recommendedName>
</protein>
<keyword evidence="2 7" id="KW-0547">Nucleotide-binding</keyword>
<evidence type="ECO:0000313" key="10">
    <source>
        <dbReference type="EMBL" id="EKD25123.1"/>
    </source>
</evidence>
<name>K1XXR1_9BACT</name>
<evidence type="ECO:0000256" key="5">
    <source>
        <dbReference type="ARBA" id="ARBA00023125"/>
    </source>
</evidence>
<dbReference type="AlphaFoldDB" id="K1XXR1"/>
<dbReference type="GO" id="GO:0045892">
    <property type="term" value="P:negative regulation of DNA-templated transcription"/>
    <property type="evidence" value="ECO:0007669"/>
    <property type="project" value="UniProtKB-UniRule"/>
</dbReference>
<keyword evidence="7" id="KW-0862">Zinc</keyword>
<keyword evidence="7" id="KW-0479">Metal-binding</keyword>
<feature type="zinc finger region" evidence="7">
    <location>
        <begin position="3"/>
        <end position="34"/>
    </location>
</feature>
<keyword evidence="3 7" id="KW-0067">ATP-binding</keyword>
<evidence type="ECO:0000256" key="3">
    <source>
        <dbReference type="ARBA" id="ARBA00022840"/>
    </source>
</evidence>
<dbReference type="NCBIfam" id="TIGR00244">
    <property type="entry name" value="transcriptional regulator NrdR"/>
    <property type="match status" value="1"/>
</dbReference>
<evidence type="ECO:0000256" key="6">
    <source>
        <dbReference type="ARBA" id="ARBA00023163"/>
    </source>
</evidence>
<dbReference type="GO" id="GO:0008270">
    <property type="term" value="F:zinc ion binding"/>
    <property type="evidence" value="ECO:0007669"/>
    <property type="project" value="UniProtKB-UniRule"/>
</dbReference>
<evidence type="ECO:0000256" key="4">
    <source>
        <dbReference type="ARBA" id="ARBA00023015"/>
    </source>
</evidence>
<keyword evidence="6 7" id="KW-0804">Transcription</keyword>
<feature type="domain" description="ATP-cone" evidence="9">
    <location>
        <begin position="49"/>
        <end position="138"/>
    </location>
</feature>
<dbReference type="GO" id="GO:0003677">
    <property type="term" value="F:DNA binding"/>
    <property type="evidence" value="ECO:0007669"/>
    <property type="project" value="UniProtKB-KW"/>
</dbReference>
<dbReference type="HAMAP" id="MF_00440">
    <property type="entry name" value="NrdR"/>
    <property type="match status" value="1"/>
</dbReference>
<dbReference type="GO" id="GO:0005524">
    <property type="term" value="F:ATP binding"/>
    <property type="evidence" value="ECO:0007669"/>
    <property type="project" value="UniProtKB-UniRule"/>
</dbReference>
<keyword evidence="1 7" id="KW-0678">Repressor</keyword>
<dbReference type="InterPro" id="IPR005144">
    <property type="entry name" value="ATP-cone_dom"/>
</dbReference>
<evidence type="ECO:0000256" key="7">
    <source>
        <dbReference type="HAMAP-Rule" id="MF_00440"/>
    </source>
</evidence>
<dbReference type="Pfam" id="PF22811">
    <property type="entry name" value="Zn_ribbon_NrdR"/>
    <property type="match status" value="1"/>
</dbReference>
<dbReference type="InterPro" id="IPR055173">
    <property type="entry name" value="NrdR-like_N"/>
</dbReference>
<sequence>MKCPKCQSMETKVIDSRVIEDGQSIRRRRECEYCEHRFTTFERKGFTELVVIKKDGSKEMYDRQKLKKALLSAFAKREIDREQIENLINNLEAERSIDKNEISSKEIGDDVLRALKKIDPVVYVRFASVYKSFDDLKDFKKFID</sequence>
<evidence type="ECO:0000256" key="2">
    <source>
        <dbReference type="ARBA" id="ARBA00022741"/>
    </source>
</evidence>
<dbReference type="PANTHER" id="PTHR30455:SF2">
    <property type="entry name" value="TRANSCRIPTIONAL REPRESSOR NRDR"/>
    <property type="match status" value="1"/>
</dbReference>
<proteinExistence type="inferred from homology"/>